<feature type="domain" description="U3 small nucleolar RNA-associated protein 13 C-terminal" evidence="6">
    <location>
        <begin position="658"/>
        <end position="799"/>
    </location>
</feature>
<reference evidence="7 8" key="1">
    <citation type="journal article" date="2016" name="Proc. Natl. Acad. Sci. U.S.A.">
        <title>Comparative genomics of biotechnologically important yeasts.</title>
        <authorList>
            <person name="Riley R."/>
            <person name="Haridas S."/>
            <person name="Wolfe K.H."/>
            <person name="Lopes M.R."/>
            <person name="Hittinger C.T."/>
            <person name="Goeker M."/>
            <person name="Salamov A.A."/>
            <person name="Wisecaver J.H."/>
            <person name="Long T.M."/>
            <person name="Calvey C.H."/>
            <person name="Aerts A.L."/>
            <person name="Barry K.W."/>
            <person name="Choi C."/>
            <person name="Clum A."/>
            <person name="Coughlan A.Y."/>
            <person name="Deshpande S."/>
            <person name="Douglass A.P."/>
            <person name="Hanson S.J."/>
            <person name="Klenk H.-P."/>
            <person name="LaButti K.M."/>
            <person name="Lapidus A."/>
            <person name="Lindquist E.A."/>
            <person name="Lipzen A.M."/>
            <person name="Meier-Kolthoff J.P."/>
            <person name="Ohm R.A."/>
            <person name="Otillar R.P."/>
            <person name="Pangilinan J.L."/>
            <person name="Peng Y."/>
            <person name="Rokas A."/>
            <person name="Rosa C.A."/>
            <person name="Scheuner C."/>
            <person name="Sibirny A.A."/>
            <person name="Slot J.C."/>
            <person name="Stielow J.B."/>
            <person name="Sun H."/>
            <person name="Kurtzman C.P."/>
            <person name="Blackwell M."/>
            <person name="Grigoriev I.V."/>
            <person name="Jeffries T.W."/>
        </authorList>
    </citation>
    <scope>NUCLEOTIDE SEQUENCE [LARGE SCALE GENOMIC DNA]</scope>
    <source>
        <strain evidence="7 8">DSM 6958</strain>
    </source>
</reference>
<feature type="repeat" description="WD" evidence="5">
    <location>
        <begin position="97"/>
        <end position="138"/>
    </location>
</feature>
<dbReference type="PRINTS" id="PR00320">
    <property type="entry name" value="GPROTEINBRPT"/>
</dbReference>
<dbReference type="EMBL" id="KV454412">
    <property type="protein sequence ID" value="ODQ64403.1"/>
    <property type="molecule type" value="Genomic_DNA"/>
</dbReference>
<evidence type="ECO:0000256" key="1">
    <source>
        <dbReference type="ARBA" id="ARBA00004604"/>
    </source>
</evidence>
<dbReference type="GO" id="GO:0000472">
    <property type="term" value="P:endonucleolytic cleavage to generate mature 5'-end of SSU-rRNA from (SSU-rRNA, 5.8S rRNA, LSU-rRNA)"/>
    <property type="evidence" value="ECO:0007669"/>
    <property type="project" value="TreeGrafter"/>
</dbReference>
<keyword evidence="4" id="KW-0539">Nucleus</keyword>
<dbReference type="GO" id="GO:0000480">
    <property type="term" value="P:endonucleolytic cleavage in 5'-ETS of tricistronic rRNA transcript (SSU-rRNA, 5.8S rRNA, LSU-rRNA)"/>
    <property type="evidence" value="ECO:0007669"/>
    <property type="project" value="TreeGrafter"/>
</dbReference>
<organism evidence="7 8">
    <name type="scientific">Nadsonia fulvescens var. elongata DSM 6958</name>
    <dbReference type="NCBI Taxonomy" id="857566"/>
    <lineage>
        <taxon>Eukaryota</taxon>
        <taxon>Fungi</taxon>
        <taxon>Dikarya</taxon>
        <taxon>Ascomycota</taxon>
        <taxon>Saccharomycotina</taxon>
        <taxon>Dipodascomycetes</taxon>
        <taxon>Dipodascales</taxon>
        <taxon>Dipodascales incertae sedis</taxon>
        <taxon>Nadsonia</taxon>
    </lineage>
</organism>
<feature type="repeat" description="WD" evidence="5">
    <location>
        <begin position="54"/>
        <end position="95"/>
    </location>
</feature>
<dbReference type="SUPFAM" id="SSF50998">
    <property type="entry name" value="Quinoprotein alcohol dehydrogenase-like"/>
    <property type="match status" value="1"/>
</dbReference>
<dbReference type="SUPFAM" id="SSF50978">
    <property type="entry name" value="WD40 repeat-like"/>
    <property type="match status" value="1"/>
</dbReference>
<dbReference type="PROSITE" id="PS00678">
    <property type="entry name" value="WD_REPEATS_1"/>
    <property type="match status" value="3"/>
</dbReference>
<evidence type="ECO:0000313" key="8">
    <source>
        <dbReference type="Proteomes" id="UP000095009"/>
    </source>
</evidence>
<dbReference type="InterPro" id="IPR015943">
    <property type="entry name" value="WD40/YVTN_repeat-like_dom_sf"/>
</dbReference>
<sequence>MDSLLKTSFSPTAIEPFYTGGKVSLADDGKTLATSLGEQVIVTDLETGEQLFRIKGDTEIITTLEISPDARYLVTCSRSLQMKVYDLTDDAKLLRSVKAHEAPTIVMTIDATSSLIATGGAEGSVKVWDIEGGFVTHTFKGHGGIISALRFFGQRGSTNDWKLASGADDCKVRIWDLVKRKCAAVLDSHVSVIRGLDWSVDGKTLISGGRDKVVNVWHSTNGLNGWKLKRTIPVLETIETVGFLQPSLLANDNESESDQQLIYTGGDANLVRLWNISTSEQVSVYKGQVIKTATDDLEQVIITDIIYKPEHQLLYSINSDQLINKHSLESVDLPIVQCIPGHHAEILDAIYIGKDDSHLALAANSCDIRIVSVEGTDCEILTGHRDTVIALDRSHDGEWLVSASKDNEARLWRINTVNKNYECVATLRGHTGSVGAVGLPRIPINPRHMPSFILSGSQDLTIKKWEIASDGTAKTSYTRKAHDKDINSMDVSPNDALFATASQDRTVKIWDMASGESVGVLRGHRRGVWSVRFNHYDKLIVTSSGDKTVKLWNLNDYSCLRTFEGHTNSVLKACFLTKGMQIASAGGDGLVKIWETKTGECNATLDNHDDKIWSLAVRNDDKVIVSGGGDSVITFWEDTTELEVEKTNELKKEQIEKEQALSNFINKKDWKNAIILALELDQPYKLFKLFKEVVLTENSEAGSITGLVQVDEVIRLLNRQQLEKLLTRVRDWNTSTKSSFVAQRILKTILVTHNIDSLANIKNISQLVGGMLPYNNRHANRVDDLIEQSYILDFTLQQMAE</sequence>
<keyword evidence="2 5" id="KW-0853">WD repeat</keyword>
<dbReference type="Proteomes" id="UP000095009">
    <property type="component" value="Unassembled WGS sequence"/>
</dbReference>
<dbReference type="AlphaFoldDB" id="A0A1E3PG57"/>
<keyword evidence="3" id="KW-0677">Repeat</keyword>
<name>A0A1E3PG57_9ASCO</name>
<evidence type="ECO:0000259" key="6">
    <source>
        <dbReference type="Pfam" id="PF08625"/>
    </source>
</evidence>
<evidence type="ECO:0000256" key="4">
    <source>
        <dbReference type="ARBA" id="ARBA00023242"/>
    </source>
</evidence>
<dbReference type="OrthoDB" id="5414888at2759"/>
<dbReference type="SMART" id="SM00320">
    <property type="entry name" value="WD40"/>
    <property type="match status" value="12"/>
</dbReference>
<dbReference type="PANTHER" id="PTHR19854:SF15">
    <property type="entry name" value="TRANSDUCIN BETA-LIKE PROTEIN 3"/>
    <property type="match status" value="1"/>
</dbReference>
<feature type="repeat" description="WD" evidence="5">
    <location>
        <begin position="479"/>
        <end position="520"/>
    </location>
</feature>
<protein>
    <submittedName>
        <fullName evidence="7">WD40 repeat-like protein</fullName>
    </submittedName>
</protein>
<dbReference type="InterPro" id="IPR001680">
    <property type="entry name" value="WD40_rpt"/>
</dbReference>
<feature type="repeat" description="WD" evidence="5">
    <location>
        <begin position="381"/>
        <end position="422"/>
    </location>
</feature>
<feature type="repeat" description="WD" evidence="5">
    <location>
        <begin position="186"/>
        <end position="217"/>
    </location>
</feature>
<dbReference type="GO" id="GO:0030686">
    <property type="term" value="C:90S preribosome"/>
    <property type="evidence" value="ECO:0007669"/>
    <property type="project" value="TreeGrafter"/>
</dbReference>
<dbReference type="CDD" id="cd00200">
    <property type="entry name" value="WD40"/>
    <property type="match status" value="1"/>
</dbReference>
<dbReference type="InterPro" id="IPR011047">
    <property type="entry name" value="Quinoprotein_ADH-like_sf"/>
</dbReference>
<keyword evidence="8" id="KW-1185">Reference proteome</keyword>
<evidence type="ECO:0000256" key="5">
    <source>
        <dbReference type="PROSITE-ProRule" id="PRU00221"/>
    </source>
</evidence>
<dbReference type="PANTHER" id="PTHR19854">
    <property type="entry name" value="TRANSDUCIN BETA-LIKE 3"/>
    <property type="match status" value="1"/>
</dbReference>
<feature type="repeat" description="WD" evidence="5">
    <location>
        <begin position="605"/>
        <end position="637"/>
    </location>
</feature>
<dbReference type="FunFam" id="2.130.10.10:FF:001009">
    <property type="entry name" value="Small nucleolar ribonucleoprotein complex subunit, putative"/>
    <property type="match status" value="1"/>
</dbReference>
<proteinExistence type="predicted"/>
<dbReference type="Pfam" id="PF00400">
    <property type="entry name" value="WD40"/>
    <property type="match status" value="10"/>
</dbReference>
<feature type="repeat" description="WD" evidence="5">
    <location>
        <begin position="521"/>
        <end position="562"/>
    </location>
</feature>
<dbReference type="InterPro" id="IPR019775">
    <property type="entry name" value="WD40_repeat_CS"/>
</dbReference>
<dbReference type="InterPro" id="IPR036322">
    <property type="entry name" value="WD40_repeat_dom_sf"/>
</dbReference>
<dbReference type="Gene3D" id="2.130.10.10">
    <property type="entry name" value="YVTN repeat-like/Quinoprotein amine dehydrogenase"/>
    <property type="match status" value="3"/>
</dbReference>
<dbReference type="InterPro" id="IPR020472">
    <property type="entry name" value="WD40_PAC1"/>
</dbReference>
<dbReference type="GO" id="GO:0034511">
    <property type="term" value="F:U3 snoRNA binding"/>
    <property type="evidence" value="ECO:0007669"/>
    <property type="project" value="TreeGrafter"/>
</dbReference>
<evidence type="ECO:0000256" key="3">
    <source>
        <dbReference type="ARBA" id="ARBA00022737"/>
    </source>
</evidence>
<dbReference type="GO" id="GO:0032040">
    <property type="term" value="C:small-subunit processome"/>
    <property type="evidence" value="ECO:0007669"/>
    <property type="project" value="EnsemblFungi"/>
</dbReference>
<dbReference type="Pfam" id="PF08625">
    <property type="entry name" value="Utp13"/>
    <property type="match status" value="1"/>
</dbReference>
<dbReference type="STRING" id="857566.A0A1E3PG57"/>
<accession>A0A1E3PG57</accession>
<evidence type="ECO:0000256" key="2">
    <source>
        <dbReference type="ARBA" id="ARBA00022574"/>
    </source>
</evidence>
<dbReference type="PROSITE" id="PS50082">
    <property type="entry name" value="WD_REPEATS_2"/>
    <property type="match status" value="9"/>
</dbReference>
<feature type="repeat" description="WD" evidence="5">
    <location>
        <begin position="139"/>
        <end position="185"/>
    </location>
</feature>
<feature type="repeat" description="WD" evidence="5">
    <location>
        <begin position="563"/>
        <end position="604"/>
    </location>
</feature>
<gene>
    <name evidence="7" type="ORF">NADFUDRAFT_52731</name>
</gene>
<comment type="subcellular location">
    <subcellularLocation>
        <location evidence="1">Nucleus</location>
        <location evidence="1">Nucleolus</location>
    </subcellularLocation>
</comment>
<dbReference type="PROSITE" id="PS50294">
    <property type="entry name" value="WD_REPEATS_REGION"/>
    <property type="match status" value="7"/>
</dbReference>
<dbReference type="InterPro" id="IPR013934">
    <property type="entry name" value="Utp13_C"/>
</dbReference>
<evidence type="ECO:0000313" key="7">
    <source>
        <dbReference type="EMBL" id="ODQ64403.1"/>
    </source>
</evidence>